<dbReference type="AlphaFoldDB" id="A0AAU7XDZ0"/>
<protein>
    <submittedName>
        <fullName evidence="2">Uncharacterized protein</fullName>
    </submittedName>
</protein>
<reference evidence="2" key="1">
    <citation type="submission" date="2024-06" db="EMBL/GenBank/DDBJ databases">
        <title>Methylostella associata gen. nov., sp. nov., a novel Ancalomicrobiaceae-affiliated facultatively methylotrophic bacteria that feed on methanotrophs of the genus Methylococcus.</title>
        <authorList>
            <person name="Saltykova V."/>
            <person name="Danilova O.V."/>
            <person name="Oshkin I.Y."/>
            <person name="Belova S.E."/>
            <person name="Pimenov N.V."/>
            <person name="Dedysh S.N."/>
        </authorList>
    </citation>
    <scope>NUCLEOTIDE SEQUENCE</scope>
    <source>
        <strain evidence="2">S20</strain>
    </source>
</reference>
<dbReference type="RefSeq" id="WP_407050167.1">
    <property type="nucleotide sequence ID" value="NZ_CP158568.1"/>
</dbReference>
<keyword evidence="1" id="KW-0472">Membrane</keyword>
<evidence type="ECO:0000256" key="1">
    <source>
        <dbReference type="SAM" id="Phobius"/>
    </source>
</evidence>
<dbReference type="KEGG" id="mflg:ABS361_01910"/>
<organism evidence="2">
    <name type="scientific">Methyloraptor flagellatus</name>
    <dbReference type="NCBI Taxonomy" id="3162530"/>
    <lineage>
        <taxon>Bacteria</taxon>
        <taxon>Pseudomonadati</taxon>
        <taxon>Pseudomonadota</taxon>
        <taxon>Alphaproteobacteria</taxon>
        <taxon>Hyphomicrobiales</taxon>
        <taxon>Ancalomicrobiaceae</taxon>
        <taxon>Methyloraptor</taxon>
    </lineage>
</organism>
<keyword evidence="1" id="KW-0812">Transmembrane</keyword>
<gene>
    <name evidence="2" type="ORF">ABS361_01910</name>
</gene>
<keyword evidence="1" id="KW-1133">Transmembrane helix</keyword>
<evidence type="ECO:0000313" key="2">
    <source>
        <dbReference type="EMBL" id="XBY45075.1"/>
    </source>
</evidence>
<accession>A0AAU7XDZ0</accession>
<dbReference type="EMBL" id="CP158568">
    <property type="protein sequence ID" value="XBY45075.1"/>
    <property type="molecule type" value="Genomic_DNA"/>
</dbReference>
<name>A0AAU7XDZ0_9HYPH</name>
<feature type="transmembrane region" description="Helical" evidence="1">
    <location>
        <begin position="178"/>
        <end position="198"/>
    </location>
</feature>
<proteinExistence type="predicted"/>
<sequence length="202" mass="22538">MVERIGTGEGAKVRSLQDALRKMRVVSTERQDVLADLSQAEKARLELLAEELADVFKEVPENADIFAFSVAGGEPPRLWIDMTSHVVMARDRRTYRFLKDTRLGRTIILETPSLDDMADCITNYVAERLIERERAIEADWLVTKLREDQAKIAHTPAAELAAAVKPEPKRGNPRLRGVLTFLAGLLVGSAAIVGYAWFQVGH</sequence>